<reference evidence="2" key="1">
    <citation type="submission" date="2021-03" db="EMBL/GenBank/DDBJ databases">
        <title>Leucobacter chromiisoli sp. nov., isolated from chromium-containing soil of chemical plant.</title>
        <authorList>
            <person name="Xu Z."/>
        </authorList>
    </citation>
    <scope>NUCLEOTIDE SEQUENCE</scope>
    <source>
        <strain evidence="2">A2</strain>
    </source>
</reference>
<dbReference type="Proteomes" id="UP000664398">
    <property type="component" value="Unassembled WGS sequence"/>
</dbReference>
<accession>A0A939M3V5</accession>
<dbReference type="SUPFAM" id="SSF53448">
    <property type="entry name" value="Nucleotide-diphospho-sugar transferases"/>
    <property type="match status" value="1"/>
</dbReference>
<dbReference type="InterPro" id="IPR029044">
    <property type="entry name" value="Nucleotide-diphossugar_trans"/>
</dbReference>
<dbReference type="InterPro" id="IPR001173">
    <property type="entry name" value="Glyco_trans_2-like"/>
</dbReference>
<dbReference type="Pfam" id="PF00535">
    <property type="entry name" value="Glycos_transf_2"/>
    <property type="match status" value="1"/>
</dbReference>
<dbReference type="EMBL" id="JAGDYL010000036">
    <property type="protein sequence ID" value="MBO1806490.1"/>
    <property type="molecule type" value="Genomic_DNA"/>
</dbReference>
<dbReference type="AlphaFoldDB" id="A0A939M3V5"/>
<organism evidence="2 3">
    <name type="scientific">Leucobacter ruminantium</name>
    <dbReference type="NCBI Taxonomy" id="1289170"/>
    <lineage>
        <taxon>Bacteria</taxon>
        <taxon>Bacillati</taxon>
        <taxon>Actinomycetota</taxon>
        <taxon>Actinomycetes</taxon>
        <taxon>Micrococcales</taxon>
        <taxon>Microbacteriaceae</taxon>
        <taxon>Leucobacter</taxon>
    </lineage>
</organism>
<feature type="domain" description="Glycosyltransferase 2-like" evidence="1">
    <location>
        <begin position="9"/>
        <end position="127"/>
    </location>
</feature>
<dbReference type="Gene3D" id="3.90.550.10">
    <property type="entry name" value="Spore Coat Polysaccharide Biosynthesis Protein SpsA, Chain A"/>
    <property type="match status" value="1"/>
</dbReference>
<dbReference type="RefSeq" id="WP_208046946.1">
    <property type="nucleotide sequence ID" value="NZ_JAGDYL010000036.1"/>
</dbReference>
<evidence type="ECO:0000313" key="2">
    <source>
        <dbReference type="EMBL" id="MBO1806490.1"/>
    </source>
</evidence>
<evidence type="ECO:0000259" key="1">
    <source>
        <dbReference type="Pfam" id="PF00535"/>
    </source>
</evidence>
<keyword evidence="3" id="KW-1185">Reference proteome</keyword>
<evidence type="ECO:0000313" key="3">
    <source>
        <dbReference type="Proteomes" id="UP000664398"/>
    </source>
</evidence>
<gene>
    <name evidence="2" type="ORF">J4H91_14385</name>
</gene>
<dbReference type="CDD" id="cd00761">
    <property type="entry name" value="Glyco_tranf_GTA_type"/>
    <property type="match status" value="1"/>
</dbReference>
<comment type="caution">
    <text evidence="2">The sequence shown here is derived from an EMBL/GenBank/DDBJ whole genome shotgun (WGS) entry which is preliminary data.</text>
</comment>
<protein>
    <submittedName>
        <fullName evidence="2">Glycosyltransferase family 2 protein</fullName>
    </submittedName>
</protein>
<proteinExistence type="predicted"/>
<sequence length="403" mass="43686">MSAPRVDVTIAVHTSTRPIARAVGSVIDHTAAPVRVIVVAHNIDAGIIRANLGAYAADPRVEVLELRDGIPSPAGPMNFGFASSTAPFISLIGSDDELEPGAIDSWLAMQRRTGAEAVLARIIDHGRTDPYPPVRGGRRLEGLDAVRDRLAYRSTPVGLLSRERFGQLRLVEGLPSGEDIPYSLSVFFTAQKLAYDLHGPAYVLNEDAEDRVTAEPREVMLDFGFLPEVERLEWFAQAPADVRRSIVLKLIRMHFLDAVRARAQNEQQFWANASDLAAVAEELKALSPGVLGLLSIAHRSLIDEITAARPSYARVRKLLEASTRYRSPAALLSSQPMFALHAQAPFRTLLAGFLAQRTVRAPADAGRSIVRRTADTVKPRVLQTAGGLTAVSLGASELQGAFI</sequence>
<name>A0A939M3V5_9MICO</name>